<dbReference type="SUPFAM" id="SSF52210">
    <property type="entry name" value="Succinyl-CoA synthetase domains"/>
    <property type="match status" value="1"/>
</dbReference>
<dbReference type="HAMAP" id="MF_00558">
    <property type="entry name" value="Succ_CoA_beta"/>
    <property type="match status" value="1"/>
</dbReference>
<feature type="binding site" evidence="13">
    <location>
        <position position="298"/>
    </location>
    <ligand>
        <name>substrate</name>
        <note>ligand shared with subunit alpha</note>
    </ligand>
</feature>
<keyword evidence="7 13" id="KW-0460">Magnesium</keyword>
<dbReference type="GO" id="GO:0000287">
    <property type="term" value="F:magnesium ion binding"/>
    <property type="evidence" value="ECO:0007669"/>
    <property type="project" value="UniProtKB-UniRule"/>
</dbReference>
<dbReference type="InterPro" id="IPR013650">
    <property type="entry name" value="ATP-grasp_succ-CoA_synth-type"/>
</dbReference>
<feature type="site" description="Important for substrate specificity" evidence="13">
    <location>
        <position position="137"/>
    </location>
</feature>
<dbReference type="GO" id="GO:0005739">
    <property type="term" value="C:mitochondrion"/>
    <property type="evidence" value="ECO:0007669"/>
    <property type="project" value="UniProtKB-SubCell"/>
</dbReference>
<dbReference type="GO" id="GO:0004775">
    <property type="term" value="F:succinate-CoA ligase (ADP-forming) activity"/>
    <property type="evidence" value="ECO:0007669"/>
    <property type="project" value="UniProtKB-UniRule"/>
</dbReference>
<dbReference type="HAMAP" id="MF_03220">
    <property type="entry name" value="Succ_CoA_betaA_euk"/>
    <property type="match status" value="1"/>
</dbReference>
<accession>A0AAV6VZX6</accession>
<proteinExistence type="inferred from homology"/>
<dbReference type="PROSITE" id="PS01217">
    <property type="entry name" value="SUCCINYL_COA_LIG_3"/>
    <property type="match status" value="1"/>
</dbReference>
<evidence type="ECO:0000259" key="14">
    <source>
        <dbReference type="Pfam" id="PF00549"/>
    </source>
</evidence>
<dbReference type="FunFam" id="3.40.50.261:FF:000001">
    <property type="entry name" value="Succinate--CoA ligase [ADP-forming] subunit beta"/>
    <property type="match status" value="1"/>
</dbReference>
<name>A0AAV6VZX6_9ARAC</name>
<comment type="similarity">
    <text evidence="13">Belongs to the succinate/malate CoA ligase beta subunit family. ATP-specific subunit beta subfamily.</text>
</comment>
<comment type="function">
    <text evidence="13">ATP-specific succinyl-CoA synthetase functions in the citric acid cycle (TCA), coupling the hydrolysis of succinyl-CoA to the synthesis of ATP and thus represents the only step of substrate-level phosphorylation in the TCA. The beta subunit provides nucleotide specificity of the enzyme and binds the substrate succinate, while the binding sites for coenzyme A and phosphate are found in the alpha subunit.</text>
</comment>
<dbReference type="InterPro" id="IPR013815">
    <property type="entry name" value="ATP_grasp_subdomain_1"/>
</dbReference>
<reference evidence="16 17" key="1">
    <citation type="journal article" date="2022" name="Nat. Ecol. Evol.">
        <title>A masculinizing supergene underlies an exaggerated male reproductive morph in a spider.</title>
        <authorList>
            <person name="Hendrickx F."/>
            <person name="De Corte Z."/>
            <person name="Sonet G."/>
            <person name="Van Belleghem S.M."/>
            <person name="Kostlbacher S."/>
            <person name="Vangestel C."/>
        </authorList>
    </citation>
    <scope>NUCLEOTIDE SEQUENCE [LARGE SCALE GENOMIC DNA]</scope>
    <source>
        <strain evidence="16">W744_W776</strain>
    </source>
</reference>
<comment type="caution">
    <text evidence="16">The sequence shown here is derived from an EMBL/GenBank/DDBJ whole genome shotgun (WGS) entry which is preliminary data.</text>
</comment>
<dbReference type="NCBIfam" id="TIGR01016">
    <property type="entry name" value="sucCoAbeta"/>
    <property type="match status" value="1"/>
</dbReference>
<keyword evidence="3 13" id="KW-0436">Ligase</keyword>
<dbReference type="GO" id="GO:0042709">
    <property type="term" value="C:succinate-CoA ligase complex"/>
    <property type="evidence" value="ECO:0007669"/>
    <property type="project" value="TreeGrafter"/>
</dbReference>
<dbReference type="SUPFAM" id="SSF56059">
    <property type="entry name" value="Glutathione synthetase ATP-binding domain-like"/>
    <property type="match status" value="1"/>
</dbReference>
<dbReference type="Proteomes" id="UP000827092">
    <property type="component" value="Unassembled WGS sequence"/>
</dbReference>
<dbReference type="Pfam" id="PF08442">
    <property type="entry name" value="ATP-grasp_2"/>
    <property type="match status" value="1"/>
</dbReference>
<dbReference type="AlphaFoldDB" id="A0AAV6VZX6"/>
<dbReference type="EMBL" id="JAFNEN010000002">
    <property type="protein sequence ID" value="KAG8201985.1"/>
    <property type="molecule type" value="Genomic_DNA"/>
</dbReference>
<evidence type="ECO:0000256" key="11">
    <source>
        <dbReference type="ARBA" id="ARBA00053833"/>
    </source>
</evidence>
<comment type="subunit">
    <text evidence="12">Heterodimer of an alpha and a beta subunit. The beta subunit determines specificity for GTP.</text>
</comment>
<sequence>MANAALKILTRSSNTLKCGKSFIPQRNLNLHEHISLGLLGSAGVKVPKFGVAKTPDEAFAAAEKLGSKDCVIKAQVLAGGRGKGTFEGGLKGGVKMAYSPQEAKDLAAQMLGKRLVTKQTGEKGVMCKEVMIAERLFTRREYYFAIMLERDFGGPVIIASSQGGVNIEDVARDSPEAIIKEPIDIMKGLSKDQATKVAKGLGFKANNLDQAVDIITKLYEAVLKYDAVMVEINPLVEDSAGDVYCLDAKCRFDDNAIFRQKNLFDLRDWSQEDKRERDAHQFNLNYIALDGDIGCLVNGAGLAMGTMDIIKLHGGNPANFLDVGGGATVNQVMEAFRLITSDDKVQAILVNIFGGIMRCDIIAEGIILAAETLNLKIPIVCRLQGTQVDDAKALIAASKLRILACEDLDEAAKMVVKLSTIVGLARSAEIDVKFELPL</sequence>
<comment type="pathway">
    <text evidence="1 13">Carbohydrate metabolism; tricarboxylic acid cycle; succinate from succinyl-CoA (ligase route): step 1/1.</text>
</comment>
<feature type="binding site" evidence="13">
    <location>
        <begin position="355"/>
        <end position="357"/>
    </location>
    <ligand>
        <name>substrate</name>
        <note>ligand shared with subunit alpha</note>
    </ligand>
</feature>
<keyword evidence="17" id="KW-1185">Reference proteome</keyword>
<evidence type="ECO:0000259" key="15">
    <source>
        <dbReference type="Pfam" id="PF08442"/>
    </source>
</evidence>
<dbReference type="NCBIfam" id="NF001913">
    <property type="entry name" value="PRK00696.1"/>
    <property type="match status" value="1"/>
</dbReference>
<dbReference type="GO" id="GO:0004776">
    <property type="term" value="F:succinate-CoA ligase (GDP-forming) activity"/>
    <property type="evidence" value="ECO:0007669"/>
    <property type="project" value="UniProtKB-EC"/>
</dbReference>
<keyword evidence="5 13" id="KW-0547">Nucleotide-binding</keyword>
<dbReference type="FunFam" id="3.30.1490.20:FF:000004">
    <property type="entry name" value="Succinate--CoA ligase [ADP-forming] subunit beta, mitochondrial"/>
    <property type="match status" value="1"/>
</dbReference>
<feature type="binding site" evidence="13">
    <location>
        <begin position="80"/>
        <end position="82"/>
    </location>
    <ligand>
        <name>ATP</name>
        <dbReference type="ChEBI" id="CHEBI:30616"/>
    </ligand>
</feature>
<dbReference type="InterPro" id="IPR034723">
    <property type="entry name" value="Succ_CoA_betaA_euk"/>
</dbReference>
<keyword evidence="6 13" id="KW-0067">ATP-binding</keyword>
<keyword evidence="9 13" id="KW-0496">Mitochondrion</keyword>
<dbReference type="Pfam" id="PF00549">
    <property type="entry name" value="Ligase_CoA"/>
    <property type="match status" value="1"/>
</dbReference>
<dbReference type="GO" id="GO:0006099">
    <property type="term" value="P:tricarboxylic acid cycle"/>
    <property type="evidence" value="ECO:0007669"/>
    <property type="project" value="UniProtKB-UniRule"/>
</dbReference>
<evidence type="ECO:0000256" key="5">
    <source>
        <dbReference type="ARBA" id="ARBA00022741"/>
    </source>
</evidence>
<keyword evidence="2 13" id="KW-0816">Tricarboxylic acid cycle</keyword>
<evidence type="ECO:0000256" key="9">
    <source>
        <dbReference type="ARBA" id="ARBA00023128"/>
    </source>
</evidence>
<feature type="domain" description="ATP-citrate synthase/succinyl-CoA ligase C-terminal" evidence="14">
    <location>
        <begin position="296"/>
        <end position="416"/>
    </location>
</feature>
<dbReference type="InterPro" id="IPR005809">
    <property type="entry name" value="Succ_CoA_ligase-like_bsu"/>
</dbReference>
<keyword evidence="8" id="KW-0809">Transit peptide</keyword>
<comment type="function">
    <text evidence="11">GTP-specific succinyl-CoA synthetase functions in the citric acid cycle (TCA), coupling the hydrolysis of succinyl-CoA to the synthesis of GTP and thus represents the only step of substrate-level phosphorylation in the TCA. The beta subunit provides nucleotide specificity of the enzyme and binds the substrate succinate, while the binding sites for coenzyme A and phosphate are found in the alpha subunit.</text>
</comment>
<dbReference type="PANTHER" id="PTHR11815">
    <property type="entry name" value="SUCCINYL-COA SYNTHETASE BETA CHAIN"/>
    <property type="match status" value="1"/>
</dbReference>
<dbReference type="Gene3D" id="3.30.1490.20">
    <property type="entry name" value="ATP-grasp fold, A domain"/>
    <property type="match status" value="1"/>
</dbReference>
<evidence type="ECO:0000256" key="3">
    <source>
        <dbReference type="ARBA" id="ARBA00022598"/>
    </source>
</evidence>
<evidence type="ECO:0000313" key="17">
    <source>
        <dbReference type="Proteomes" id="UP000827092"/>
    </source>
</evidence>
<dbReference type="InterPro" id="IPR017866">
    <property type="entry name" value="Succ-CoA_synthase_bsu_CS"/>
</dbReference>
<gene>
    <name evidence="16" type="ORF">JTE90_027457</name>
</gene>
<evidence type="ECO:0000256" key="1">
    <source>
        <dbReference type="ARBA" id="ARBA00005064"/>
    </source>
</evidence>
<evidence type="ECO:0000256" key="6">
    <source>
        <dbReference type="ARBA" id="ARBA00022840"/>
    </source>
</evidence>
<comment type="subunit">
    <text evidence="13">Heterodimer of an alpha and a beta subunit. The beta subunit determines specificity for ATP.</text>
</comment>
<dbReference type="InterPro" id="IPR016102">
    <property type="entry name" value="Succinyl-CoA_synth-like"/>
</dbReference>
<comment type="cofactor">
    <cofactor evidence="13">
        <name>Mg(2+)</name>
        <dbReference type="ChEBI" id="CHEBI:18420"/>
    </cofactor>
    <text evidence="13">Binds 1 Mg(2+) ion per subunit.</text>
</comment>
<dbReference type="EC" id="6.2.1.5" evidence="13"/>
<comment type="catalytic activity">
    <reaction evidence="10">
        <text>GTP + succinate + CoA = succinyl-CoA + GDP + phosphate</text>
        <dbReference type="Rhea" id="RHEA:22120"/>
        <dbReference type="ChEBI" id="CHEBI:30031"/>
        <dbReference type="ChEBI" id="CHEBI:37565"/>
        <dbReference type="ChEBI" id="CHEBI:43474"/>
        <dbReference type="ChEBI" id="CHEBI:57287"/>
        <dbReference type="ChEBI" id="CHEBI:57292"/>
        <dbReference type="ChEBI" id="CHEBI:58189"/>
        <dbReference type="EC" id="6.2.1.4"/>
    </reaction>
</comment>
<feature type="site" description="Important for substrate specificity" evidence="13">
    <location>
        <position position="69"/>
    </location>
</feature>
<evidence type="ECO:0000256" key="7">
    <source>
        <dbReference type="ARBA" id="ARBA00022842"/>
    </source>
</evidence>
<comment type="subcellular location">
    <subcellularLocation>
        <location evidence="13">Mitochondrion</location>
    </subcellularLocation>
</comment>
<dbReference type="InterPro" id="IPR005811">
    <property type="entry name" value="SUCC_ACL_C"/>
</dbReference>
<evidence type="ECO:0000256" key="8">
    <source>
        <dbReference type="ARBA" id="ARBA00022946"/>
    </source>
</evidence>
<evidence type="ECO:0000256" key="10">
    <source>
        <dbReference type="ARBA" id="ARBA00052879"/>
    </source>
</evidence>
<dbReference type="GO" id="GO:0006104">
    <property type="term" value="P:succinyl-CoA metabolic process"/>
    <property type="evidence" value="ECO:0007669"/>
    <property type="project" value="TreeGrafter"/>
</dbReference>
<dbReference type="PANTHER" id="PTHR11815:SF1">
    <property type="entry name" value="SUCCINATE--COA LIGASE [ADP-FORMING] SUBUNIT BETA, MITOCHONDRIAL"/>
    <property type="match status" value="1"/>
</dbReference>
<dbReference type="FunFam" id="3.30.470.20:FF:000002">
    <property type="entry name" value="Succinate--CoA ligase [ADP-forming] subunit beta"/>
    <property type="match status" value="1"/>
</dbReference>
<evidence type="ECO:0000313" key="16">
    <source>
        <dbReference type="EMBL" id="KAG8201985.1"/>
    </source>
</evidence>
<feature type="binding site" evidence="13">
    <location>
        <position position="247"/>
    </location>
    <ligand>
        <name>Mg(2+)</name>
        <dbReference type="ChEBI" id="CHEBI:18420"/>
    </ligand>
</feature>
<organism evidence="16 17">
    <name type="scientific">Oedothorax gibbosus</name>
    <dbReference type="NCBI Taxonomy" id="931172"/>
    <lineage>
        <taxon>Eukaryota</taxon>
        <taxon>Metazoa</taxon>
        <taxon>Ecdysozoa</taxon>
        <taxon>Arthropoda</taxon>
        <taxon>Chelicerata</taxon>
        <taxon>Arachnida</taxon>
        <taxon>Araneae</taxon>
        <taxon>Araneomorphae</taxon>
        <taxon>Entelegynae</taxon>
        <taxon>Araneoidea</taxon>
        <taxon>Linyphiidae</taxon>
        <taxon>Erigoninae</taxon>
        <taxon>Oedothorax</taxon>
    </lineage>
</organism>
<dbReference type="Gene3D" id="3.30.470.20">
    <property type="entry name" value="ATP-grasp fold, B domain"/>
    <property type="match status" value="1"/>
</dbReference>
<comment type="catalytic activity">
    <reaction evidence="13">
        <text>succinate + ATP + CoA = succinyl-CoA + ADP + phosphate</text>
        <dbReference type="Rhea" id="RHEA:17661"/>
        <dbReference type="ChEBI" id="CHEBI:30031"/>
        <dbReference type="ChEBI" id="CHEBI:30616"/>
        <dbReference type="ChEBI" id="CHEBI:43474"/>
        <dbReference type="ChEBI" id="CHEBI:57287"/>
        <dbReference type="ChEBI" id="CHEBI:57292"/>
        <dbReference type="ChEBI" id="CHEBI:456216"/>
        <dbReference type="EC" id="6.2.1.5"/>
    </reaction>
</comment>
<dbReference type="GO" id="GO:0005524">
    <property type="term" value="F:ATP binding"/>
    <property type="evidence" value="ECO:0007669"/>
    <property type="project" value="UniProtKB-UniRule"/>
</dbReference>
<dbReference type="PIRSF" id="PIRSF001554">
    <property type="entry name" value="SucCS_beta"/>
    <property type="match status" value="1"/>
</dbReference>
<evidence type="ECO:0000256" key="2">
    <source>
        <dbReference type="ARBA" id="ARBA00022532"/>
    </source>
</evidence>
<keyword evidence="4 13" id="KW-0479">Metal-binding</keyword>
<feature type="binding site" evidence="13">
    <location>
        <position position="233"/>
    </location>
    <ligand>
        <name>Mg(2+)</name>
        <dbReference type="ChEBI" id="CHEBI:18420"/>
    </ligand>
</feature>
<protein>
    <recommendedName>
        <fullName evidence="13">Succinate--CoA ligase [ADP-forming] subunit beta, mitochondrial</fullName>
        <ecNumber evidence="13">6.2.1.5</ecNumber>
    </recommendedName>
    <alternativeName>
        <fullName evidence="13">ATP-specific succinyl-CoA synthetase subunit beta</fullName>
        <shortName evidence="13">A-SCS</shortName>
    </alternativeName>
    <alternativeName>
        <fullName evidence="13">Succinyl-CoA synthetase beta-A chain</fullName>
        <shortName evidence="13">SCS-betaA</shortName>
    </alternativeName>
</protein>
<evidence type="ECO:0000256" key="12">
    <source>
        <dbReference type="ARBA" id="ARBA00063570"/>
    </source>
</evidence>
<feature type="domain" description="ATP-grasp fold succinyl-CoA synthetase-type" evidence="15">
    <location>
        <begin position="29"/>
        <end position="237"/>
    </location>
</feature>
<evidence type="ECO:0000256" key="13">
    <source>
        <dbReference type="HAMAP-Rule" id="MF_03220"/>
    </source>
</evidence>
<evidence type="ECO:0000256" key="4">
    <source>
        <dbReference type="ARBA" id="ARBA00022723"/>
    </source>
</evidence>
<feature type="binding site" evidence="13">
    <location>
        <position position="73"/>
    </location>
    <ligand>
        <name>ATP</name>
        <dbReference type="ChEBI" id="CHEBI:30616"/>
    </ligand>
</feature>
<dbReference type="Gene3D" id="3.40.50.261">
    <property type="entry name" value="Succinyl-CoA synthetase domains"/>
    <property type="match status" value="1"/>
</dbReference>